<evidence type="ECO:0000313" key="6">
    <source>
        <dbReference type="EMBL" id="AEV67056.1"/>
    </source>
</evidence>
<dbReference type="Pfam" id="PF00460">
    <property type="entry name" value="Flg_bb_rod"/>
    <property type="match status" value="1"/>
</dbReference>
<proteinExistence type="inferred from homology"/>
<dbReference type="NCBIfam" id="TIGR03506">
    <property type="entry name" value="FlgEFG_subfam"/>
    <property type="match status" value="1"/>
</dbReference>
<dbReference type="InterPro" id="IPR053967">
    <property type="entry name" value="LlgE_F_G-like_D1"/>
</dbReference>
<keyword evidence="6" id="KW-0966">Cell projection</keyword>
<keyword evidence="6" id="KW-0282">Flagellum</keyword>
<dbReference type="GO" id="GO:0071978">
    <property type="term" value="P:bacterial-type flagellum-dependent swarming motility"/>
    <property type="evidence" value="ECO:0007669"/>
    <property type="project" value="TreeGrafter"/>
</dbReference>
<dbReference type="InterPro" id="IPR020013">
    <property type="entry name" value="Flagellar_FlgE/F/G"/>
</dbReference>
<dbReference type="SUPFAM" id="SSF117143">
    <property type="entry name" value="Flagellar hook protein flgE"/>
    <property type="match status" value="1"/>
</dbReference>
<dbReference type="KEGG" id="ccl:Clocl_0315"/>
<dbReference type="PANTHER" id="PTHR30435">
    <property type="entry name" value="FLAGELLAR PROTEIN"/>
    <property type="match status" value="1"/>
</dbReference>
<dbReference type="HOGENOM" id="CLU_013687_0_0_9"/>
<reference evidence="6 7" key="2">
    <citation type="journal article" date="2012" name="Stand. Genomic Sci.">
        <title>Complete Genome Sequence of Clostridium clariflavum DSM 19732.</title>
        <authorList>
            <person name="Izquierdo J.A."/>
            <person name="Goodwin L."/>
            <person name="Davenport K.W."/>
            <person name="Teshima H."/>
            <person name="Bruce D."/>
            <person name="Detter C."/>
            <person name="Tapia R."/>
            <person name="Han S."/>
            <person name="Land M."/>
            <person name="Hauser L."/>
            <person name="Jeffries C.D."/>
            <person name="Han J."/>
            <person name="Pitluck S."/>
            <person name="Nolan M."/>
            <person name="Chen A."/>
            <person name="Huntemann M."/>
            <person name="Mavromatis K."/>
            <person name="Mikhailova N."/>
            <person name="Liolios K."/>
            <person name="Woyke T."/>
            <person name="Lynd L.R."/>
        </authorList>
    </citation>
    <scope>NUCLEOTIDE SEQUENCE [LARGE SCALE GENOMIC DNA]</scope>
    <source>
        <strain evidence="7">DSM 19732 / NBRC 101661 / EBR45</strain>
    </source>
</reference>
<dbReference type="InterPro" id="IPR010930">
    <property type="entry name" value="Flg_bb/hook_C_dom"/>
</dbReference>
<dbReference type="eggNOG" id="COG4786">
    <property type="taxonomic scope" value="Bacteria"/>
</dbReference>
<dbReference type="EMBL" id="CP003065">
    <property type="protein sequence ID" value="AEV67056.1"/>
    <property type="molecule type" value="Genomic_DNA"/>
</dbReference>
<dbReference type="OrthoDB" id="9800375at2"/>
<sequence precursor="true">MIRALYTSGWSMRANNKQMDIIANNLANVSTNGYKRDTVVYESFPEVMVRRINDTRSTLNPSGRVGNVNFGNDIGEVFTYFTGGSLNKTDNSLDLAIGGSDSAFFAIGVPNANGEITEYYTRDGSFTLNSENQLVTSEGYFVMGMNGPITLEGENFTVLGDGTIIQNEQVVDRLLIREFTDTTTLRKYGENLIQVTDQTQEREFTGVVKQGYIEQSNVDAVNEMINMITVMRAYEANQKIIQALDGTLEKAVNEVGAVR</sequence>
<accession>G8M1X3</accession>
<evidence type="ECO:0000259" key="4">
    <source>
        <dbReference type="Pfam" id="PF06429"/>
    </source>
</evidence>
<dbReference type="STRING" id="720554.Clocl_0315"/>
<dbReference type="GO" id="GO:0009425">
    <property type="term" value="C:bacterial-type flagellum basal body"/>
    <property type="evidence" value="ECO:0007669"/>
    <property type="project" value="UniProtKB-SubCell"/>
</dbReference>
<dbReference type="AlphaFoldDB" id="G8M1X3"/>
<reference evidence="7" key="1">
    <citation type="submission" date="2011-12" db="EMBL/GenBank/DDBJ databases">
        <title>Complete sequence of Clostridium clariflavum DSM 19732.</title>
        <authorList>
            <consortium name="US DOE Joint Genome Institute"/>
            <person name="Lucas S."/>
            <person name="Han J."/>
            <person name="Lapidus A."/>
            <person name="Cheng J.-F."/>
            <person name="Goodwin L."/>
            <person name="Pitluck S."/>
            <person name="Peters L."/>
            <person name="Teshima H."/>
            <person name="Detter J.C."/>
            <person name="Han C."/>
            <person name="Tapia R."/>
            <person name="Land M."/>
            <person name="Hauser L."/>
            <person name="Kyrpides N."/>
            <person name="Ivanova N."/>
            <person name="Pagani I."/>
            <person name="Kitzmiller T."/>
            <person name="Lynd L."/>
            <person name="Izquierdo J."/>
            <person name="Woyke T."/>
        </authorList>
    </citation>
    <scope>NUCLEOTIDE SEQUENCE [LARGE SCALE GENOMIC DNA]</scope>
    <source>
        <strain evidence="7">DSM 19732 / NBRC 101661 / EBR45</strain>
    </source>
</reference>
<dbReference type="InterPro" id="IPR001444">
    <property type="entry name" value="Flag_bb_rod_N"/>
</dbReference>
<evidence type="ECO:0000256" key="2">
    <source>
        <dbReference type="RuleBase" id="RU362116"/>
    </source>
</evidence>
<gene>
    <name evidence="6" type="ordered locus">Clocl_0315</name>
</gene>
<dbReference type="Pfam" id="PF06429">
    <property type="entry name" value="Flg_bbr_C"/>
    <property type="match status" value="1"/>
</dbReference>
<keyword evidence="6" id="KW-0969">Cilium</keyword>
<dbReference type="InterPro" id="IPR037925">
    <property type="entry name" value="FlgE/F/G-like"/>
</dbReference>
<evidence type="ECO:0000256" key="1">
    <source>
        <dbReference type="ARBA" id="ARBA00009677"/>
    </source>
</evidence>
<comment type="subcellular location">
    <subcellularLocation>
        <location evidence="2">Bacterial flagellum basal body</location>
    </subcellularLocation>
</comment>
<dbReference type="Proteomes" id="UP000005435">
    <property type="component" value="Chromosome"/>
</dbReference>
<protein>
    <submittedName>
        <fullName evidence="6">Flagellar hook-basal body protein</fullName>
    </submittedName>
</protein>
<organism evidence="6 7">
    <name type="scientific">Acetivibrio clariflavus (strain DSM 19732 / NBRC 101661 / EBR45)</name>
    <name type="common">Clostridium clariflavum</name>
    <dbReference type="NCBI Taxonomy" id="720554"/>
    <lineage>
        <taxon>Bacteria</taxon>
        <taxon>Bacillati</taxon>
        <taxon>Bacillota</taxon>
        <taxon>Clostridia</taxon>
        <taxon>Eubacteriales</taxon>
        <taxon>Oscillospiraceae</taxon>
        <taxon>Acetivibrio</taxon>
    </lineage>
</organism>
<feature type="domain" description="Flagellar hook protein FlgE/F/G-like D1" evidence="5">
    <location>
        <begin position="103"/>
        <end position="164"/>
    </location>
</feature>
<feature type="domain" description="Flagellar basal body rod protein N-terminal" evidence="3">
    <location>
        <begin position="5"/>
        <end position="35"/>
    </location>
</feature>
<evidence type="ECO:0000259" key="5">
    <source>
        <dbReference type="Pfam" id="PF22692"/>
    </source>
</evidence>
<evidence type="ECO:0000259" key="3">
    <source>
        <dbReference type="Pfam" id="PF00460"/>
    </source>
</evidence>
<dbReference type="Pfam" id="PF22692">
    <property type="entry name" value="LlgE_F_G_D1"/>
    <property type="match status" value="1"/>
</dbReference>
<feature type="domain" description="Flagellar basal-body/hook protein C-terminal" evidence="4">
    <location>
        <begin position="209"/>
        <end position="253"/>
    </location>
</feature>
<dbReference type="PANTHER" id="PTHR30435:SF19">
    <property type="entry name" value="FLAGELLAR BASAL-BODY ROD PROTEIN FLGG"/>
    <property type="match status" value="1"/>
</dbReference>
<keyword evidence="2" id="KW-0975">Bacterial flagellum</keyword>
<evidence type="ECO:0000313" key="7">
    <source>
        <dbReference type="Proteomes" id="UP000005435"/>
    </source>
</evidence>
<dbReference type="RefSeq" id="WP_014253688.1">
    <property type="nucleotide sequence ID" value="NC_016627.1"/>
</dbReference>
<comment type="similarity">
    <text evidence="1 2">Belongs to the flagella basal body rod proteins family.</text>
</comment>
<name>G8M1X3_ACECE</name>
<keyword evidence="7" id="KW-1185">Reference proteome</keyword>